<evidence type="ECO:0000313" key="1">
    <source>
        <dbReference type="EMBL" id="CAG8654623.1"/>
    </source>
</evidence>
<reference evidence="1" key="1">
    <citation type="submission" date="2021-06" db="EMBL/GenBank/DDBJ databases">
        <authorList>
            <person name="Kallberg Y."/>
            <person name="Tangrot J."/>
            <person name="Rosling A."/>
        </authorList>
    </citation>
    <scope>NUCLEOTIDE SEQUENCE</scope>
    <source>
        <strain evidence="1">87-6 pot B 2015</strain>
    </source>
</reference>
<comment type="caution">
    <text evidence="1">The sequence shown here is derived from an EMBL/GenBank/DDBJ whole genome shotgun (WGS) entry which is preliminary data.</text>
</comment>
<dbReference type="InterPro" id="IPR029058">
    <property type="entry name" value="AB_hydrolase_fold"/>
</dbReference>
<gene>
    <name evidence="1" type="ORF">FMOSSE_LOCUS11642</name>
</gene>
<dbReference type="AlphaFoldDB" id="A0A9N9DXE5"/>
<dbReference type="SUPFAM" id="SSF53474">
    <property type="entry name" value="alpha/beta-Hydrolases"/>
    <property type="match status" value="1"/>
</dbReference>
<feature type="non-terminal residue" evidence="1">
    <location>
        <position position="350"/>
    </location>
</feature>
<proteinExistence type="predicted"/>
<dbReference type="Gene3D" id="3.40.50.1820">
    <property type="entry name" value="alpha/beta hydrolase"/>
    <property type="match status" value="1"/>
</dbReference>
<evidence type="ECO:0000313" key="2">
    <source>
        <dbReference type="Proteomes" id="UP000789375"/>
    </source>
</evidence>
<dbReference type="Proteomes" id="UP000789375">
    <property type="component" value="Unassembled WGS sequence"/>
</dbReference>
<name>A0A9N9DXE5_FUNMO</name>
<dbReference type="EMBL" id="CAJVPP010004735">
    <property type="protein sequence ID" value="CAG8654623.1"/>
    <property type="molecule type" value="Genomic_DNA"/>
</dbReference>
<accession>A0A9N9DXE5</accession>
<protein>
    <submittedName>
        <fullName evidence="1">2734_t:CDS:1</fullName>
    </submittedName>
</protein>
<keyword evidence="2" id="KW-1185">Reference proteome</keyword>
<sequence>VVLGIRGTDEIFNILSDTGLFVAALTNKPVVVPDTPQVEYIARYIHHFNLNASAEELQQLGQRLREFDQEVGTSMKNWYGLYATSALADASIVLKIIASGAIIGLSTSALMKLKEDTHRKLIERLESQKCRESIEKLGNTLNTFKQQHFPNFAFKIVGHSLGGVIAELCAVKIGVKCITFESLGALEILDQLAQYQNKPRNIINFLCAPNIINTLNHHPGKTYRIKLPHTDSSFSLLHGVNCILHTTSRALTFGSLGMFTLGKSLIIKGVARKAGLSAVGTKLAGGSGRISIVEIDSWPWVYWKNFANTLLEFARDFVPLQKDKPGIRNLIDEEGMREAQIKRIPGYREN</sequence>
<organism evidence="1 2">
    <name type="scientific">Funneliformis mosseae</name>
    <name type="common">Endomycorrhizal fungus</name>
    <name type="synonym">Glomus mosseae</name>
    <dbReference type="NCBI Taxonomy" id="27381"/>
    <lineage>
        <taxon>Eukaryota</taxon>
        <taxon>Fungi</taxon>
        <taxon>Fungi incertae sedis</taxon>
        <taxon>Mucoromycota</taxon>
        <taxon>Glomeromycotina</taxon>
        <taxon>Glomeromycetes</taxon>
        <taxon>Glomerales</taxon>
        <taxon>Glomeraceae</taxon>
        <taxon>Funneliformis</taxon>
    </lineage>
</organism>